<protein>
    <recommendedName>
        <fullName evidence="14">RING-type domain-containing protein</fullName>
    </recommendedName>
</protein>
<dbReference type="InterPro" id="IPR018957">
    <property type="entry name" value="Znf_C3HC4_RING-type"/>
</dbReference>
<dbReference type="GO" id="GO:0016567">
    <property type="term" value="P:protein ubiquitination"/>
    <property type="evidence" value="ECO:0007669"/>
    <property type="project" value="TreeGrafter"/>
</dbReference>
<keyword evidence="13" id="KW-1185">Reference proteome</keyword>
<dbReference type="InterPro" id="IPR052256">
    <property type="entry name" value="E3_ubiquitin-ligase_CHFR"/>
</dbReference>
<keyword evidence="3" id="KW-0479">Metal-binding</keyword>
<feature type="compositionally biased region" description="Polar residues" evidence="9">
    <location>
        <begin position="539"/>
        <end position="548"/>
    </location>
</feature>
<feature type="compositionally biased region" description="Basic and acidic residues" evidence="9">
    <location>
        <begin position="551"/>
        <end position="563"/>
    </location>
</feature>
<keyword evidence="5" id="KW-0862">Zinc</keyword>
<evidence type="ECO:0000256" key="8">
    <source>
        <dbReference type="PROSITE-ProRule" id="PRU00192"/>
    </source>
</evidence>
<keyword evidence="4 7" id="KW-0863">Zinc-finger</keyword>
<evidence type="ECO:0000313" key="13">
    <source>
        <dbReference type="Proteomes" id="UP001302676"/>
    </source>
</evidence>
<dbReference type="SMART" id="SM00184">
    <property type="entry name" value="RING"/>
    <property type="match status" value="1"/>
</dbReference>
<gene>
    <name evidence="12" type="ORF">C8A04DRAFT_28613</name>
</gene>
<dbReference type="PANTHER" id="PTHR16079:SF4">
    <property type="entry name" value="E3 UBIQUITIN-PROTEIN LIGASE CHFR"/>
    <property type="match status" value="1"/>
</dbReference>
<dbReference type="Pfam" id="PF00097">
    <property type="entry name" value="zf-C3HC4"/>
    <property type="match status" value="1"/>
</dbReference>
<dbReference type="RefSeq" id="XP_062636993.1">
    <property type="nucleotide sequence ID" value="XM_062780709.1"/>
</dbReference>
<evidence type="ECO:0000256" key="7">
    <source>
        <dbReference type="PROSITE-ProRule" id="PRU00175"/>
    </source>
</evidence>
<dbReference type="AlphaFoldDB" id="A0AAN6V2H4"/>
<dbReference type="EMBL" id="MU853584">
    <property type="protein sequence ID" value="KAK4143622.1"/>
    <property type="molecule type" value="Genomic_DNA"/>
</dbReference>
<feature type="domain" description="RING-type" evidence="11">
    <location>
        <begin position="24"/>
        <end position="81"/>
    </location>
</feature>
<sequence>MTEPQLAGATPPVLAPNLEAQLTCSICTDLLHQPLTLLDCLHTFCGACLKEWFSFQAQRIESSPGPPPPPGTPLFTCPSCRAGVRDTKHDARVFSLLDMFLALNPGRGKSEVEKREMDARYRKGERVMPRVRKVEDRTEEERWADEEERRVLEQVRLVSLREATEGVGSSGSSGSGSGSGPSASAGRRGNGNGGRNRSRDASRVRGSGSGSDRERDGAAAATGSGRRRAQSVTVRAGDGSGGERESGGGRRRSESRQRGGQGAVATALEADVRARQVEHQSSLRNLISTDGMDIRDIEREVEEFARQIQEEGLLDGLDLDNLDLENNDELSRKITEAYRRRHRERRRDGGRRSNASAHSHRSDIAAARPRSRTDDNSRPTSRHAARSRAPSVGSDGDRSRYPPSSSAHLDVGEQARRRRASSGARSVTLPTVPTAGTQAGNAGSVGSRAQTDLSGRARGASGADSHVRRPSMGIEVRSSSSPTTAGATGPVSRRGSPANQGLPLPFSARAIANLGLQAQTQQAQAQAQAQGQQHIQPQTSDGRSTSAHSGRRSDRPGAIDVRPESPTLGSSSTPPNLVSPPLSPRRPDSQQQTARYKEPYISCNVCHREHIEYDLHYNCSLCHSGEWNICLDCWRRRKGCLHWFGFGAAAWARWEKINNANNNNALGDHNQQQPPAAPPHVLAPRRYLPPKQIPAGADTRRMLMTPENPADRLQTGTFCARCEAWTNECYWRCDTCNDGEWGFCSGCVSQGNACTHPLLALEYHESGPPSPTTTTMATTPHTNNFQPVLPTPCCSACRIPIAPSDPHYHCYTCLSNNLVHVPDYAHDGPSTPPHDKQHYQNQQPQQNSYDLCTPCYTSFLTDGTIAPENGPSGWRRCLRGHRMVVVVYAADPEALRAAAAAATAASPSGGPGSGYGTGAGSGYFARYLRRRVIRDLVGGRRLGFQEVDVPRTDEGRVWIASWGDDQSEGGNGNGNERKKWERLYAEDVGIPTASLAPTLGLHINSHNNSNGHSNSNDHSTSEGRFTKAFPPDGGTGLKAVAGWGWTPAAGVQDELLFPRGAEVLEVEDVNGEWFHGFYMGTRGLFPAPYVRL</sequence>
<reference evidence="12" key="2">
    <citation type="submission" date="2023-05" db="EMBL/GenBank/DDBJ databases">
        <authorList>
            <consortium name="Lawrence Berkeley National Laboratory"/>
            <person name="Steindorff A."/>
            <person name="Hensen N."/>
            <person name="Bonometti L."/>
            <person name="Westerberg I."/>
            <person name="Brannstrom I.O."/>
            <person name="Guillou S."/>
            <person name="Cros-Aarteil S."/>
            <person name="Calhoun S."/>
            <person name="Haridas S."/>
            <person name="Kuo A."/>
            <person name="Mondo S."/>
            <person name="Pangilinan J."/>
            <person name="Riley R."/>
            <person name="Labutti K."/>
            <person name="Andreopoulos B."/>
            <person name="Lipzen A."/>
            <person name="Chen C."/>
            <person name="Yanf M."/>
            <person name="Daum C."/>
            <person name="Ng V."/>
            <person name="Clum A."/>
            <person name="Ohm R."/>
            <person name="Martin F."/>
            <person name="Silar P."/>
            <person name="Natvig D."/>
            <person name="Lalanne C."/>
            <person name="Gautier V."/>
            <person name="Ament-Velasquez S.L."/>
            <person name="Kruys A."/>
            <person name="Hutchinson M.I."/>
            <person name="Powell A.J."/>
            <person name="Barry K."/>
            <person name="Miller A.N."/>
            <person name="Grigoriev I.V."/>
            <person name="Debuchy R."/>
            <person name="Gladieux P."/>
            <person name="Thoren M.H."/>
            <person name="Johannesson H."/>
        </authorList>
    </citation>
    <scope>NUCLEOTIDE SEQUENCE</scope>
    <source>
        <strain evidence="12">CBS 141.50</strain>
    </source>
</reference>
<feature type="region of interest" description="Disordered" evidence="9">
    <location>
        <begin position="162"/>
        <end position="273"/>
    </location>
</feature>
<dbReference type="GO" id="GO:0006511">
    <property type="term" value="P:ubiquitin-dependent protein catabolic process"/>
    <property type="evidence" value="ECO:0007669"/>
    <property type="project" value="TreeGrafter"/>
</dbReference>
<feature type="compositionally biased region" description="Low complexity" evidence="9">
    <location>
        <begin position="1002"/>
        <end position="1018"/>
    </location>
</feature>
<dbReference type="Gene3D" id="2.30.30.40">
    <property type="entry name" value="SH3 Domains"/>
    <property type="match status" value="1"/>
</dbReference>
<evidence type="ECO:0000313" key="12">
    <source>
        <dbReference type="EMBL" id="KAK4143622.1"/>
    </source>
</evidence>
<proteinExistence type="inferred from homology"/>
<dbReference type="InterPro" id="IPR017907">
    <property type="entry name" value="Znf_RING_CS"/>
</dbReference>
<dbReference type="PROSITE" id="PS00518">
    <property type="entry name" value="ZF_RING_1"/>
    <property type="match status" value="1"/>
</dbReference>
<evidence type="ECO:0000259" key="11">
    <source>
        <dbReference type="PROSITE" id="PS50089"/>
    </source>
</evidence>
<dbReference type="InterPro" id="IPR001841">
    <property type="entry name" value="Znf_RING"/>
</dbReference>
<dbReference type="InterPro" id="IPR013083">
    <property type="entry name" value="Znf_RING/FYVE/PHD"/>
</dbReference>
<dbReference type="SUPFAM" id="SSF50044">
    <property type="entry name" value="SH3-domain"/>
    <property type="match status" value="1"/>
</dbReference>
<feature type="domain" description="SH3" evidence="10">
    <location>
        <begin position="1034"/>
        <end position="1092"/>
    </location>
</feature>
<dbReference type="GeneID" id="87817322"/>
<evidence type="ECO:0000256" key="6">
    <source>
        <dbReference type="ARBA" id="ARBA00022843"/>
    </source>
</evidence>
<evidence type="ECO:0000256" key="4">
    <source>
        <dbReference type="ARBA" id="ARBA00022771"/>
    </source>
</evidence>
<evidence type="ECO:0000256" key="2">
    <source>
        <dbReference type="ARBA" id="ARBA00022443"/>
    </source>
</evidence>
<feature type="region of interest" description="Disordered" evidence="9">
    <location>
        <begin position="522"/>
        <end position="594"/>
    </location>
</feature>
<dbReference type="PROSITE" id="PS50089">
    <property type="entry name" value="ZF_RING_2"/>
    <property type="match status" value="1"/>
</dbReference>
<feature type="compositionally biased region" description="Polar residues" evidence="9">
    <location>
        <begin position="567"/>
        <end position="576"/>
    </location>
</feature>
<keyword evidence="2 8" id="KW-0728">SH3 domain</keyword>
<feature type="region of interest" description="Disordered" evidence="9">
    <location>
        <begin position="1002"/>
        <end position="1031"/>
    </location>
</feature>
<evidence type="ECO:0000256" key="1">
    <source>
        <dbReference type="ARBA" id="ARBA00008649"/>
    </source>
</evidence>
<feature type="compositionally biased region" description="Basic and acidic residues" evidence="9">
    <location>
        <begin position="241"/>
        <end position="257"/>
    </location>
</feature>
<dbReference type="InterPro" id="IPR001452">
    <property type="entry name" value="SH3_domain"/>
</dbReference>
<feature type="compositionally biased region" description="Polar residues" evidence="9">
    <location>
        <begin position="428"/>
        <end position="441"/>
    </location>
</feature>
<dbReference type="Proteomes" id="UP001302676">
    <property type="component" value="Unassembled WGS sequence"/>
</dbReference>
<comment type="similarity">
    <text evidence="1">Belongs to the SH3RF family.</text>
</comment>
<feature type="region of interest" description="Disordered" evidence="9">
    <location>
        <begin position="824"/>
        <end position="843"/>
    </location>
</feature>
<feature type="compositionally biased region" description="Low complexity" evidence="9">
    <location>
        <begin position="522"/>
        <end position="538"/>
    </location>
</feature>
<keyword evidence="6" id="KW-0832">Ubl conjugation</keyword>
<evidence type="ECO:0000256" key="5">
    <source>
        <dbReference type="ARBA" id="ARBA00022833"/>
    </source>
</evidence>
<evidence type="ECO:0000256" key="3">
    <source>
        <dbReference type="ARBA" id="ARBA00022723"/>
    </source>
</evidence>
<accession>A0AAN6V2H4</accession>
<dbReference type="GO" id="GO:0005634">
    <property type="term" value="C:nucleus"/>
    <property type="evidence" value="ECO:0007669"/>
    <property type="project" value="TreeGrafter"/>
</dbReference>
<feature type="region of interest" description="Disordered" evidence="9">
    <location>
        <begin position="340"/>
        <end position="504"/>
    </location>
</feature>
<name>A0AAN6V2H4_9PEZI</name>
<feature type="compositionally biased region" description="Gly residues" evidence="9">
    <location>
        <begin position="168"/>
        <end position="179"/>
    </location>
</feature>
<dbReference type="GO" id="GO:0008270">
    <property type="term" value="F:zinc ion binding"/>
    <property type="evidence" value="ECO:0007669"/>
    <property type="project" value="UniProtKB-KW"/>
</dbReference>
<dbReference type="Gene3D" id="3.30.40.10">
    <property type="entry name" value="Zinc/RING finger domain, C3HC4 (zinc finger)"/>
    <property type="match status" value="1"/>
</dbReference>
<feature type="compositionally biased region" description="Low complexity" evidence="9">
    <location>
        <begin position="478"/>
        <end position="490"/>
    </location>
</feature>
<evidence type="ECO:0000259" key="10">
    <source>
        <dbReference type="PROSITE" id="PS50002"/>
    </source>
</evidence>
<dbReference type="PANTHER" id="PTHR16079">
    <property type="entry name" value="UBIQUITIN LIGASE PROTEIN CHFR"/>
    <property type="match status" value="1"/>
</dbReference>
<reference evidence="12" key="1">
    <citation type="journal article" date="2023" name="Mol. Phylogenet. Evol.">
        <title>Genome-scale phylogeny and comparative genomics of the fungal order Sordariales.</title>
        <authorList>
            <person name="Hensen N."/>
            <person name="Bonometti L."/>
            <person name="Westerberg I."/>
            <person name="Brannstrom I.O."/>
            <person name="Guillou S."/>
            <person name="Cros-Aarteil S."/>
            <person name="Calhoun S."/>
            <person name="Haridas S."/>
            <person name="Kuo A."/>
            <person name="Mondo S."/>
            <person name="Pangilinan J."/>
            <person name="Riley R."/>
            <person name="LaButti K."/>
            <person name="Andreopoulos B."/>
            <person name="Lipzen A."/>
            <person name="Chen C."/>
            <person name="Yan M."/>
            <person name="Daum C."/>
            <person name="Ng V."/>
            <person name="Clum A."/>
            <person name="Steindorff A."/>
            <person name="Ohm R.A."/>
            <person name="Martin F."/>
            <person name="Silar P."/>
            <person name="Natvig D.O."/>
            <person name="Lalanne C."/>
            <person name="Gautier V."/>
            <person name="Ament-Velasquez S.L."/>
            <person name="Kruys A."/>
            <person name="Hutchinson M.I."/>
            <person name="Powell A.J."/>
            <person name="Barry K."/>
            <person name="Miller A.N."/>
            <person name="Grigoriev I.V."/>
            <person name="Debuchy R."/>
            <person name="Gladieux P."/>
            <person name="Hiltunen Thoren M."/>
            <person name="Johannesson H."/>
        </authorList>
    </citation>
    <scope>NUCLEOTIDE SEQUENCE</scope>
    <source>
        <strain evidence="12">CBS 141.50</strain>
    </source>
</reference>
<dbReference type="GO" id="GO:0004842">
    <property type="term" value="F:ubiquitin-protein transferase activity"/>
    <property type="evidence" value="ECO:0007669"/>
    <property type="project" value="TreeGrafter"/>
</dbReference>
<dbReference type="PROSITE" id="PS50002">
    <property type="entry name" value="SH3"/>
    <property type="match status" value="1"/>
</dbReference>
<organism evidence="12 13">
    <name type="scientific">Dichotomopilus funicola</name>
    <dbReference type="NCBI Taxonomy" id="1934379"/>
    <lineage>
        <taxon>Eukaryota</taxon>
        <taxon>Fungi</taxon>
        <taxon>Dikarya</taxon>
        <taxon>Ascomycota</taxon>
        <taxon>Pezizomycotina</taxon>
        <taxon>Sordariomycetes</taxon>
        <taxon>Sordariomycetidae</taxon>
        <taxon>Sordariales</taxon>
        <taxon>Chaetomiaceae</taxon>
        <taxon>Dichotomopilus</taxon>
    </lineage>
</organism>
<dbReference type="SUPFAM" id="SSF57850">
    <property type="entry name" value="RING/U-box"/>
    <property type="match status" value="1"/>
</dbReference>
<evidence type="ECO:0000256" key="9">
    <source>
        <dbReference type="SAM" id="MobiDB-lite"/>
    </source>
</evidence>
<dbReference type="InterPro" id="IPR036028">
    <property type="entry name" value="SH3-like_dom_sf"/>
</dbReference>
<feature type="region of interest" description="Disordered" evidence="9">
    <location>
        <begin position="662"/>
        <end position="684"/>
    </location>
</feature>
<evidence type="ECO:0008006" key="14">
    <source>
        <dbReference type="Google" id="ProtNLM"/>
    </source>
</evidence>
<comment type="caution">
    <text evidence="12">The sequence shown here is derived from an EMBL/GenBank/DDBJ whole genome shotgun (WGS) entry which is preliminary data.</text>
</comment>